<dbReference type="EnsemblPlants" id="KEH39680">
    <property type="protein sequence ID" value="KEH39680"/>
    <property type="gene ID" value="MTR_2g105650"/>
</dbReference>
<dbReference type="EMBL" id="CM001218">
    <property type="protein sequence ID" value="KEH39680.1"/>
    <property type="molecule type" value="Genomic_DNA"/>
</dbReference>
<dbReference type="Proteomes" id="UP000002051">
    <property type="component" value="Chromosome 2"/>
</dbReference>
<reference evidence="1 3" key="2">
    <citation type="journal article" date="2014" name="BMC Genomics">
        <title>An improved genome release (version Mt4.0) for the model legume Medicago truncatula.</title>
        <authorList>
            <person name="Tang H."/>
            <person name="Krishnakumar V."/>
            <person name="Bidwell S."/>
            <person name="Rosen B."/>
            <person name="Chan A."/>
            <person name="Zhou S."/>
            <person name="Gentzbittel L."/>
            <person name="Childs K.L."/>
            <person name="Yandell M."/>
            <person name="Gundlach H."/>
            <person name="Mayer K.F."/>
            <person name="Schwartz D.C."/>
            <person name="Town C.D."/>
        </authorList>
    </citation>
    <scope>GENOME REANNOTATION</scope>
    <source>
        <strain evidence="1">A17</strain>
        <strain evidence="2 3">cv. Jemalong A17</strain>
    </source>
</reference>
<organism evidence="1 3">
    <name type="scientific">Medicago truncatula</name>
    <name type="common">Barrel medic</name>
    <name type="synonym">Medicago tribuloides</name>
    <dbReference type="NCBI Taxonomy" id="3880"/>
    <lineage>
        <taxon>Eukaryota</taxon>
        <taxon>Viridiplantae</taxon>
        <taxon>Streptophyta</taxon>
        <taxon>Embryophyta</taxon>
        <taxon>Tracheophyta</taxon>
        <taxon>Spermatophyta</taxon>
        <taxon>Magnoliopsida</taxon>
        <taxon>eudicotyledons</taxon>
        <taxon>Gunneridae</taxon>
        <taxon>Pentapetalae</taxon>
        <taxon>rosids</taxon>
        <taxon>fabids</taxon>
        <taxon>Fabales</taxon>
        <taxon>Fabaceae</taxon>
        <taxon>Papilionoideae</taxon>
        <taxon>50 kb inversion clade</taxon>
        <taxon>NPAAA clade</taxon>
        <taxon>Hologalegina</taxon>
        <taxon>IRL clade</taxon>
        <taxon>Trifolieae</taxon>
        <taxon>Medicago</taxon>
    </lineage>
</organism>
<reference evidence="2" key="3">
    <citation type="submission" date="2015-04" db="UniProtKB">
        <authorList>
            <consortium name="EnsemblPlants"/>
        </authorList>
    </citation>
    <scope>IDENTIFICATION</scope>
    <source>
        <strain evidence="2">cv. Jemalong A17</strain>
    </source>
</reference>
<keyword evidence="3" id="KW-1185">Reference proteome</keyword>
<dbReference type="HOGENOM" id="CLU_2362873_0_0_1"/>
<evidence type="ECO:0000313" key="2">
    <source>
        <dbReference type="EnsemblPlants" id="KEH39680"/>
    </source>
</evidence>
<sequence length="96" mass="11472">MTTAHSSVEWKTTKKNTSFRFDSFDRAERNKGLKVLTPEFYNSLGISSLLNHMIMDDRKHQYAFESTFQECLCRLHNHHDLLNSTEYSFQLYYHMT</sequence>
<accession>A0A072VNF6</accession>
<name>A0A072VNF6_MEDTR</name>
<protein>
    <submittedName>
        <fullName evidence="1 2">Uncharacterized protein</fullName>
    </submittedName>
</protein>
<dbReference type="AlphaFoldDB" id="A0A072VNF6"/>
<proteinExistence type="predicted"/>
<gene>
    <name evidence="1" type="ordered locus">MTR_2g105650</name>
</gene>
<evidence type="ECO:0000313" key="1">
    <source>
        <dbReference type="EMBL" id="KEH39680.1"/>
    </source>
</evidence>
<reference evidence="1 3" key="1">
    <citation type="journal article" date="2011" name="Nature">
        <title>The Medicago genome provides insight into the evolution of rhizobial symbioses.</title>
        <authorList>
            <person name="Young N.D."/>
            <person name="Debelle F."/>
            <person name="Oldroyd G.E."/>
            <person name="Geurts R."/>
            <person name="Cannon S.B."/>
            <person name="Udvardi M.K."/>
            <person name="Benedito V.A."/>
            <person name="Mayer K.F."/>
            <person name="Gouzy J."/>
            <person name="Schoof H."/>
            <person name="Van de Peer Y."/>
            <person name="Proost S."/>
            <person name="Cook D.R."/>
            <person name="Meyers B.C."/>
            <person name="Spannagl M."/>
            <person name="Cheung F."/>
            <person name="De Mita S."/>
            <person name="Krishnakumar V."/>
            <person name="Gundlach H."/>
            <person name="Zhou S."/>
            <person name="Mudge J."/>
            <person name="Bharti A.K."/>
            <person name="Murray J.D."/>
            <person name="Naoumkina M.A."/>
            <person name="Rosen B."/>
            <person name="Silverstein K.A."/>
            <person name="Tang H."/>
            <person name="Rombauts S."/>
            <person name="Zhao P.X."/>
            <person name="Zhou P."/>
            <person name="Barbe V."/>
            <person name="Bardou P."/>
            <person name="Bechner M."/>
            <person name="Bellec A."/>
            <person name="Berger A."/>
            <person name="Berges H."/>
            <person name="Bidwell S."/>
            <person name="Bisseling T."/>
            <person name="Choisne N."/>
            <person name="Couloux A."/>
            <person name="Denny R."/>
            <person name="Deshpande S."/>
            <person name="Dai X."/>
            <person name="Doyle J.J."/>
            <person name="Dudez A.M."/>
            <person name="Farmer A.D."/>
            <person name="Fouteau S."/>
            <person name="Franken C."/>
            <person name="Gibelin C."/>
            <person name="Gish J."/>
            <person name="Goldstein S."/>
            <person name="Gonzalez A.J."/>
            <person name="Green P.J."/>
            <person name="Hallab A."/>
            <person name="Hartog M."/>
            <person name="Hua A."/>
            <person name="Humphray S.J."/>
            <person name="Jeong D.H."/>
            <person name="Jing Y."/>
            <person name="Jocker A."/>
            <person name="Kenton S.M."/>
            <person name="Kim D.J."/>
            <person name="Klee K."/>
            <person name="Lai H."/>
            <person name="Lang C."/>
            <person name="Lin S."/>
            <person name="Macmil S.L."/>
            <person name="Magdelenat G."/>
            <person name="Matthews L."/>
            <person name="McCorrison J."/>
            <person name="Monaghan E.L."/>
            <person name="Mun J.H."/>
            <person name="Najar F.Z."/>
            <person name="Nicholson C."/>
            <person name="Noirot C."/>
            <person name="O'Bleness M."/>
            <person name="Paule C.R."/>
            <person name="Poulain J."/>
            <person name="Prion F."/>
            <person name="Qin B."/>
            <person name="Qu C."/>
            <person name="Retzel E.F."/>
            <person name="Riddle C."/>
            <person name="Sallet E."/>
            <person name="Samain S."/>
            <person name="Samson N."/>
            <person name="Sanders I."/>
            <person name="Saurat O."/>
            <person name="Scarpelli C."/>
            <person name="Schiex T."/>
            <person name="Segurens B."/>
            <person name="Severin A.J."/>
            <person name="Sherrier D.J."/>
            <person name="Shi R."/>
            <person name="Sims S."/>
            <person name="Singer S.R."/>
            <person name="Sinharoy S."/>
            <person name="Sterck L."/>
            <person name="Viollet A."/>
            <person name="Wang B.B."/>
            <person name="Wang K."/>
            <person name="Wang M."/>
            <person name="Wang X."/>
            <person name="Warfsmann J."/>
            <person name="Weissenbach J."/>
            <person name="White D.D."/>
            <person name="White J.D."/>
            <person name="Wiley G.B."/>
            <person name="Wincker P."/>
            <person name="Xing Y."/>
            <person name="Yang L."/>
            <person name="Yao Z."/>
            <person name="Ying F."/>
            <person name="Zhai J."/>
            <person name="Zhou L."/>
            <person name="Zuber A."/>
            <person name="Denarie J."/>
            <person name="Dixon R.A."/>
            <person name="May G.D."/>
            <person name="Schwartz D.C."/>
            <person name="Rogers J."/>
            <person name="Quetier F."/>
            <person name="Town C.D."/>
            <person name="Roe B.A."/>
        </authorList>
    </citation>
    <scope>NUCLEOTIDE SEQUENCE [LARGE SCALE GENOMIC DNA]</scope>
    <source>
        <strain evidence="1">A17</strain>
        <strain evidence="2 3">cv. Jemalong A17</strain>
    </source>
</reference>
<evidence type="ECO:0000313" key="3">
    <source>
        <dbReference type="Proteomes" id="UP000002051"/>
    </source>
</evidence>